<evidence type="ECO:0000313" key="2">
    <source>
        <dbReference type="EMBL" id="KAJ1723505.1"/>
    </source>
</evidence>
<dbReference type="OrthoDB" id="5572445at2759"/>
<dbReference type="AlphaFoldDB" id="A0A9W8CRF6"/>
<accession>A0A9W8CRF6</accession>
<sequence length="378" mass="42326">MFLGNGSATDESDDDNLISRIPSEPVVKLDIVGASGSQRKNSGSSWRPGDITSRVGSVSIKGTSDRFPRHDSELDRSASDFRYSAMQMLIGGGIESRLGGDPGLLCDSDGKQITEKTIDDMMGPFFHISLPSLASVYQIFYRRPMLSNGMSLYRLYGVVTDMNGFKRYETKDSTRSSSDLSEFVARCSQRSIAMTTRMSSRLLGGNVVLGPLLYFYLLKLTCSQLKNLTASTIDMILRSVTGKRIRDMIIAKPDQTGIAHAEDIWRAAKDWIICLCEYIARTKSAPDLLKNADECHLRYIAECRQDRNLNGNTIDPDCTVARRMMDQNEYDSRRLLGIRSDDLRSLYAYLPHMMKGLVSDSTLRYLELVSQSYVDNAE</sequence>
<feature type="compositionally biased region" description="Polar residues" evidence="1">
    <location>
        <begin position="35"/>
        <end position="45"/>
    </location>
</feature>
<feature type="compositionally biased region" description="Basic and acidic residues" evidence="1">
    <location>
        <begin position="63"/>
        <end position="72"/>
    </location>
</feature>
<keyword evidence="3" id="KW-1185">Reference proteome</keyword>
<dbReference type="Proteomes" id="UP001149813">
    <property type="component" value="Unassembled WGS sequence"/>
</dbReference>
<comment type="caution">
    <text evidence="2">The sequence shown here is derived from an EMBL/GenBank/DDBJ whole genome shotgun (WGS) entry which is preliminary data.</text>
</comment>
<dbReference type="EMBL" id="JANBOJ010000064">
    <property type="protein sequence ID" value="KAJ1723505.1"/>
    <property type="molecule type" value="Genomic_DNA"/>
</dbReference>
<name>A0A9W8CRF6_9FUNG</name>
<evidence type="ECO:0000256" key="1">
    <source>
        <dbReference type="SAM" id="MobiDB-lite"/>
    </source>
</evidence>
<proteinExistence type="predicted"/>
<feature type="region of interest" description="Disordered" evidence="1">
    <location>
        <begin position="1"/>
        <end position="20"/>
    </location>
</feature>
<organism evidence="2 3">
    <name type="scientific">Coemansia erecta</name>
    <dbReference type="NCBI Taxonomy" id="147472"/>
    <lineage>
        <taxon>Eukaryota</taxon>
        <taxon>Fungi</taxon>
        <taxon>Fungi incertae sedis</taxon>
        <taxon>Zoopagomycota</taxon>
        <taxon>Kickxellomycotina</taxon>
        <taxon>Kickxellomycetes</taxon>
        <taxon>Kickxellales</taxon>
        <taxon>Kickxellaceae</taxon>
        <taxon>Coemansia</taxon>
    </lineage>
</organism>
<protein>
    <submittedName>
        <fullName evidence="2">Uncharacterized protein</fullName>
    </submittedName>
</protein>
<reference evidence="2" key="1">
    <citation type="submission" date="2022-07" db="EMBL/GenBank/DDBJ databases">
        <title>Phylogenomic reconstructions and comparative analyses of Kickxellomycotina fungi.</title>
        <authorList>
            <person name="Reynolds N.K."/>
            <person name="Stajich J.E."/>
            <person name="Barry K."/>
            <person name="Grigoriev I.V."/>
            <person name="Crous P."/>
            <person name="Smith M.E."/>
        </authorList>
    </citation>
    <scope>NUCLEOTIDE SEQUENCE</scope>
    <source>
        <strain evidence="2">NBRC 32514</strain>
    </source>
</reference>
<gene>
    <name evidence="2" type="ORF">LPJ53_002162</name>
</gene>
<feature type="region of interest" description="Disordered" evidence="1">
    <location>
        <begin position="33"/>
        <end position="72"/>
    </location>
</feature>
<evidence type="ECO:0000313" key="3">
    <source>
        <dbReference type="Proteomes" id="UP001149813"/>
    </source>
</evidence>